<feature type="region of interest" description="Disordered" evidence="1">
    <location>
        <begin position="54"/>
        <end position="120"/>
    </location>
</feature>
<dbReference type="PANTHER" id="PTHR20837:SF0">
    <property type="entry name" value="COILED-COIL AND C2 DOMAIN-CONTAINING PROTEIN 2A"/>
    <property type="match status" value="1"/>
</dbReference>
<dbReference type="InterPro" id="IPR028928">
    <property type="entry name" value="CC2D2AN-C2"/>
</dbReference>
<dbReference type="InterPro" id="IPR052434">
    <property type="entry name" value="Tectonic-like_complex_comp"/>
</dbReference>
<evidence type="ECO:0000313" key="8">
    <source>
        <dbReference type="Proteomes" id="UP000192578"/>
    </source>
</evidence>
<protein>
    <submittedName>
        <fullName evidence="7">Coiled-coil and C2 domain-containing protein 2A</fullName>
    </submittedName>
</protein>
<dbReference type="InterPro" id="IPR041510">
    <property type="entry name" value="DUF5523"/>
</dbReference>
<evidence type="ECO:0000313" key="7">
    <source>
        <dbReference type="EMBL" id="OQV12974.1"/>
    </source>
</evidence>
<gene>
    <name evidence="7" type="ORF">BV898_12810</name>
</gene>
<feature type="domain" description="DUF5523" evidence="4">
    <location>
        <begin position="207"/>
        <end position="274"/>
    </location>
</feature>
<feature type="domain" description="Centrosomal protein of 76 kDa C-terminal" evidence="5">
    <location>
        <begin position="1360"/>
        <end position="1484"/>
    </location>
</feature>
<dbReference type="InterPro" id="IPR035892">
    <property type="entry name" value="C2_domain_sf"/>
</dbReference>
<dbReference type="Proteomes" id="UP000192578">
    <property type="component" value="Unassembled WGS sequence"/>
</dbReference>
<dbReference type="InterPro" id="IPR056288">
    <property type="entry name" value="CEP76_C"/>
</dbReference>
<feature type="domain" description="CC2D2A N-terminal C2" evidence="3">
    <location>
        <begin position="538"/>
        <end position="696"/>
    </location>
</feature>
<dbReference type="Gene3D" id="2.60.40.150">
    <property type="entry name" value="C2 domain"/>
    <property type="match status" value="1"/>
</dbReference>
<dbReference type="Pfam" id="PF24656">
    <property type="entry name" value="CEPT76_peptidase"/>
    <property type="match status" value="1"/>
</dbReference>
<feature type="domain" description="C2" evidence="2">
    <location>
        <begin position="971"/>
        <end position="1014"/>
    </location>
</feature>
<dbReference type="Pfam" id="PF00168">
    <property type="entry name" value="C2"/>
    <property type="match status" value="1"/>
</dbReference>
<feature type="compositionally biased region" description="Polar residues" evidence="1">
    <location>
        <begin position="57"/>
        <end position="69"/>
    </location>
</feature>
<accession>A0A1W0WCN1</accession>
<feature type="domain" description="CEP76/DRC7 peptidase-like" evidence="6">
    <location>
        <begin position="1212"/>
        <end position="1330"/>
    </location>
</feature>
<organism evidence="7 8">
    <name type="scientific">Hypsibius exemplaris</name>
    <name type="common">Freshwater tardigrade</name>
    <dbReference type="NCBI Taxonomy" id="2072580"/>
    <lineage>
        <taxon>Eukaryota</taxon>
        <taxon>Metazoa</taxon>
        <taxon>Ecdysozoa</taxon>
        <taxon>Tardigrada</taxon>
        <taxon>Eutardigrada</taxon>
        <taxon>Parachela</taxon>
        <taxon>Hypsibioidea</taxon>
        <taxon>Hypsibiidae</taxon>
        <taxon>Hypsibius</taxon>
    </lineage>
</organism>
<dbReference type="PANTHER" id="PTHR20837">
    <property type="entry name" value="CENTROSOMAL PROTEIN-RELATED"/>
    <property type="match status" value="1"/>
</dbReference>
<reference evidence="8" key="1">
    <citation type="submission" date="2017-01" db="EMBL/GenBank/DDBJ databases">
        <title>Comparative genomics of anhydrobiosis in the tardigrade Hypsibius dujardini.</title>
        <authorList>
            <person name="Yoshida Y."/>
            <person name="Koutsovoulos G."/>
            <person name="Laetsch D."/>
            <person name="Stevens L."/>
            <person name="Kumar S."/>
            <person name="Horikawa D."/>
            <person name="Ishino K."/>
            <person name="Komine S."/>
            <person name="Tomita M."/>
            <person name="Blaxter M."/>
            <person name="Arakawa K."/>
        </authorList>
    </citation>
    <scope>NUCLEOTIDE SEQUENCE [LARGE SCALE GENOMIC DNA]</scope>
    <source>
        <strain evidence="8">Z151</strain>
    </source>
</reference>
<dbReference type="GO" id="GO:1904491">
    <property type="term" value="P:protein localization to ciliary transition zone"/>
    <property type="evidence" value="ECO:0007669"/>
    <property type="project" value="TreeGrafter"/>
</dbReference>
<evidence type="ECO:0000259" key="2">
    <source>
        <dbReference type="Pfam" id="PF00168"/>
    </source>
</evidence>
<dbReference type="InterPro" id="IPR056290">
    <property type="entry name" value="CEPT76/DRC7_peptidase-like_dom"/>
</dbReference>
<evidence type="ECO:0000259" key="6">
    <source>
        <dbReference type="Pfam" id="PF24656"/>
    </source>
</evidence>
<evidence type="ECO:0000259" key="5">
    <source>
        <dbReference type="Pfam" id="PF24652"/>
    </source>
</evidence>
<dbReference type="Gene3D" id="3.10.620.30">
    <property type="match status" value="1"/>
</dbReference>
<keyword evidence="8" id="KW-1185">Reference proteome</keyword>
<dbReference type="OrthoDB" id="2162143at2759"/>
<dbReference type="GO" id="GO:0035869">
    <property type="term" value="C:ciliary transition zone"/>
    <property type="evidence" value="ECO:0007669"/>
    <property type="project" value="TreeGrafter"/>
</dbReference>
<proteinExistence type="predicted"/>
<name>A0A1W0WCN1_HYPEX</name>
<dbReference type="EMBL" id="MTYJ01000133">
    <property type="protein sequence ID" value="OQV12974.1"/>
    <property type="molecule type" value="Genomic_DNA"/>
</dbReference>
<evidence type="ECO:0000256" key="1">
    <source>
        <dbReference type="SAM" id="MobiDB-lite"/>
    </source>
</evidence>
<dbReference type="InterPro" id="IPR000008">
    <property type="entry name" value="C2_dom"/>
</dbReference>
<dbReference type="Pfam" id="PF24652">
    <property type="entry name" value="CEP76_C"/>
    <property type="match status" value="1"/>
</dbReference>
<dbReference type="GO" id="GO:1905515">
    <property type="term" value="P:non-motile cilium assembly"/>
    <property type="evidence" value="ECO:0007669"/>
    <property type="project" value="TreeGrafter"/>
</dbReference>
<evidence type="ECO:0000259" key="4">
    <source>
        <dbReference type="Pfam" id="PF17661"/>
    </source>
</evidence>
<dbReference type="Pfam" id="PF15625">
    <property type="entry name" value="CC2D2AN-C2"/>
    <property type="match status" value="1"/>
</dbReference>
<sequence length="1489" mass="169000">MHCRKGSIRYAQPPYEVELLSRETLAHKSICTQKTDRIDTRDFDLIMNMNGHEFLQESPSEPMDSSPTDNDAKPKIRGQDFPGSGDTGASPLEGAARARRARSVHFADANQDDDSAADPRKLILQRRRDADKAYGSDSIAEESHVDSDFFTTQWAVSSTPQFLTSYLSPLYIPNANIKSSHAQNCYLPKTSAPDIASQFDHARPISREEDGLYVGQRPAVARVNQNCMENRMITEKALHWIDQEWRLKALPDPVCLLGSRCQVEHERDVPSALTAMSTALLDNLDVLGRKAPKRLEMLLEFRKIEFQHHYLFSLEHVYVMKMRSLFDGHMALLEENLTGQLAQRIGGLKIHLESLKKAMEIAVTDDLKGNLRSCIRDLLLTRLKYDEASRTEQLSLIELVGAWSRLKQLRITNTYTNTPDQLVLRSQPREQTADLDAYQQDITDELHEREILFVMDMPDRIRDYERDLSEWQGNYSEWEKAQREVDTAIRDNRQVVSQEVAHLAAQPAPVQPDPPKTFNRRDELRLIEQRIAHSRRKPGDPVYIPTLKADLVTESTACPAVERDRRAEVAGQRLFVRVIINDREVCRTVSHHLNADFTVSVGKTFGVLVEYVPESIKVEVYEESGLRNRKLAETFIPVPDVTDTFESAEENAVEFSSSETVAPSHNAVGSGVTTSELRYTTGKVFCKSAWTTAASSRIAEQTRLHPKSEVMGPRGIRDMKKLAEWVQNAKLDPNDPAYAELVYFIKNFDQAPEMKYFRLEQLQEEFDFCPSEDIANNRRFQVLQLRDRQVADFADWKMVPPTDEEIPALMLAEHKRRMQQEASSILGNGNSKRQQYTRMLQKLREYISTTVYAAESVHTYEDLVNEEPILTFGKFFEVLTQFWKPRERLKPVRKRRKTVSVKQLGMVEMQLLIRVIGATFLPVRREVAKSAGRVQGQGVAMNPLPGSALPAAPQLNLAKTGNPLGASVAVLHPFIIIQFAGQEKRLSISSGSNPMWNEQVSFRIRPSAKSSLQFLKQEIEIHFYDEVSVDVLEDDMLRKTHVFQRLDRRWLGSLSFSFTDLYTNSVLEGTFPLNSPPVLLGYGQTPVPSTAATSDRPVPQATVFITLDPPLTPPTPLPVSKLESTELDSLVDAASAWTTALTKQFPERWFQPMVVNTEAKSCLATRFIRPLNIPPALVVDSAPTLDKMNDLAKYVARIPYVSDTLLFPEAVDIWTTNDQFLNLQCGDDEEHALLLLSYFLYLKTSAYLILGNPVTGRSGAYVLTKAGDSDGWLIWDATTGRSYQTDSINCPLKDVGIVVDATNVWANVQHTGSPRQMQWLLTNTVNWKPFWPAKQPATGQELISAQPEAFTYESVPFGLKQELEILLKNQIVTRVMEERTQYITRWNIECDRRLYALLGSMEQDQLRGTDLQAYHERELRDLLVIYEIYGFPLNIPFTNTDGVTDIILATGVHKIDSNDVEFSVAVNVTTYPHSVISLWVYFVVLLKRH</sequence>
<dbReference type="Pfam" id="PF17661">
    <property type="entry name" value="DUF5523"/>
    <property type="match status" value="1"/>
</dbReference>
<comment type="caution">
    <text evidence="7">The sequence shown here is derived from an EMBL/GenBank/DDBJ whole genome shotgun (WGS) entry which is preliminary data.</text>
</comment>
<evidence type="ECO:0000259" key="3">
    <source>
        <dbReference type="Pfam" id="PF15625"/>
    </source>
</evidence>